<evidence type="ECO:0000256" key="10">
    <source>
        <dbReference type="ARBA" id="ARBA00026039"/>
    </source>
</evidence>
<dbReference type="Proteomes" id="UP000579812">
    <property type="component" value="Unassembled WGS sequence"/>
</dbReference>
<dbReference type="PROSITE" id="PS50278">
    <property type="entry name" value="PDGF_2"/>
    <property type="match status" value="1"/>
</dbReference>
<comment type="caution">
    <text evidence="14">The sequence shown here is derived from an EMBL/GenBank/DDBJ whole genome shotgun (WGS) entry which is preliminary data.</text>
</comment>
<feature type="domain" description="CUB" evidence="12">
    <location>
        <begin position="137"/>
        <end position="264"/>
    </location>
</feature>
<feature type="domain" description="Platelet-derived growth factor (PDGF) family profile" evidence="13">
    <location>
        <begin position="349"/>
        <end position="453"/>
    </location>
</feature>
<dbReference type="PANTHER" id="PTHR11633:SF4">
    <property type="entry name" value="PLATELET-DERIVED GROWTH FACTOR D"/>
    <property type="match status" value="1"/>
</dbReference>
<evidence type="ECO:0000256" key="9">
    <source>
        <dbReference type="ARBA" id="ARBA00023246"/>
    </source>
</evidence>
<dbReference type="GO" id="GO:0005161">
    <property type="term" value="F:platelet-derived growth factor receptor binding"/>
    <property type="evidence" value="ECO:0007669"/>
    <property type="project" value="TreeGrafter"/>
</dbReference>
<evidence type="ECO:0000256" key="6">
    <source>
        <dbReference type="ARBA" id="ARBA00023030"/>
    </source>
</evidence>
<dbReference type="GO" id="GO:0048008">
    <property type="term" value="P:platelet-derived growth factor receptor signaling pathway"/>
    <property type="evidence" value="ECO:0007669"/>
    <property type="project" value="TreeGrafter"/>
</dbReference>
<dbReference type="PROSITE" id="PS01180">
    <property type="entry name" value="CUB"/>
    <property type="match status" value="1"/>
</dbReference>
<keyword evidence="8" id="KW-0325">Glycoprotein</keyword>
<protein>
    <recommendedName>
        <fullName evidence="3">Platelet-derived growth factor D</fullName>
    </recommendedName>
</protein>
<reference evidence="14 15" key="1">
    <citation type="submission" date="2020-04" db="EMBL/GenBank/DDBJ databases">
        <title>Chromosome-level genome assembly of a cyprinid fish Onychostoma macrolepis by integration of Nanopore Sequencing, Bionano and Hi-C technology.</title>
        <authorList>
            <person name="Wang D."/>
        </authorList>
    </citation>
    <scope>NUCLEOTIDE SEQUENCE [LARGE SCALE GENOMIC DNA]</scope>
    <source>
        <strain evidence="14">SWU-2019</strain>
        <tissue evidence="14">Muscle</tissue>
    </source>
</reference>
<dbReference type="GO" id="GO:0008284">
    <property type="term" value="P:positive regulation of cell population proliferation"/>
    <property type="evidence" value="ECO:0007669"/>
    <property type="project" value="TreeGrafter"/>
</dbReference>
<evidence type="ECO:0000259" key="13">
    <source>
        <dbReference type="PROSITE" id="PS50278"/>
    </source>
</evidence>
<dbReference type="GO" id="GO:0030335">
    <property type="term" value="P:positive regulation of cell migration"/>
    <property type="evidence" value="ECO:0007669"/>
    <property type="project" value="TreeGrafter"/>
</dbReference>
<dbReference type="Gene3D" id="2.10.90.10">
    <property type="entry name" value="Cystine-knot cytokines"/>
    <property type="match status" value="1"/>
</dbReference>
<dbReference type="GO" id="GO:0008083">
    <property type="term" value="F:growth factor activity"/>
    <property type="evidence" value="ECO:0007669"/>
    <property type="project" value="UniProtKB-KW"/>
</dbReference>
<dbReference type="Pfam" id="PF00341">
    <property type="entry name" value="PDGF"/>
    <property type="match status" value="1"/>
</dbReference>
<comment type="subunit">
    <text evidence="10">Homodimer; disulfide-linked. Interacts with PDGFRB homodimers, and with heterodimers formed by PDGFRA and PDGFRB.</text>
</comment>
<keyword evidence="4" id="KW-0964">Secreted</keyword>
<evidence type="ECO:0000259" key="12">
    <source>
        <dbReference type="PROSITE" id="PS01180"/>
    </source>
</evidence>
<dbReference type="CDD" id="cd00135">
    <property type="entry name" value="PDGF"/>
    <property type="match status" value="1"/>
</dbReference>
<evidence type="ECO:0000256" key="2">
    <source>
        <dbReference type="ARBA" id="ARBA00006686"/>
    </source>
</evidence>
<dbReference type="SMART" id="SM00042">
    <property type="entry name" value="CUB"/>
    <property type="match status" value="1"/>
</dbReference>
<name>A0A7J6CCU8_9TELE</name>
<evidence type="ECO:0000256" key="11">
    <source>
        <dbReference type="PROSITE-ProRule" id="PRU00059"/>
    </source>
</evidence>
<dbReference type="EMBL" id="JAAMOB010000015">
    <property type="protein sequence ID" value="KAF4104465.1"/>
    <property type="molecule type" value="Genomic_DNA"/>
</dbReference>
<comment type="similarity">
    <text evidence="2">Belongs to the PDGF/VEGF growth factor family.</text>
</comment>
<evidence type="ECO:0000313" key="15">
    <source>
        <dbReference type="Proteomes" id="UP000579812"/>
    </source>
</evidence>
<evidence type="ECO:0000256" key="1">
    <source>
        <dbReference type="ARBA" id="ARBA00004613"/>
    </source>
</evidence>
<dbReference type="GO" id="GO:0051781">
    <property type="term" value="P:positive regulation of cell division"/>
    <property type="evidence" value="ECO:0007669"/>
    <property type="project" value="UniProtKB-KW"/>
</dbReference>
<keyword evidence="7" id="KW-1015">Disulfide bond</keyword>
<evidence type="ECO:0000256" key="3">
    <source>
        <dbReference type="ARBA" id="ARBA00018876"/>
    </source>
</evidence>
<keyword evidence="9" id="KW-0497">Mitogen</keyword>
<gene>
    <name evidence="14" type="ORF">G5714_015452</name>
</gene>
<dbReference type="GO" id="GO:0016020">
    <property type="term" value="C:membrane"/>
    <property type="evidence" value="ECO:0007669"/>
    <property type="project" value="InterPro"/>
</dbReference>
<dbReference type="SUPFAM" id="SSF57501">
    <property type="entry name" value="Cystine-knot cytokines"/>
    <property type="match status" value="1"/>
</dbReference>
<keyword evidence="6" id="KW-0339">Growth factor</keyword>
<accession>A0A7J6CCU8</accession>
<dbReference type="AlphaFoldDB" id="A0A7J6CCU8"/>
<dbReference type="SUPFAM" id="SSF49854">
    <property type="entry name" value="Spermadhesin, CUB domain"/>
    <property type="match status" value="1"/>
</dbReference>
<evidence type="ECO:0000313" key="14">
    <source>
        <dbReference type="EMBL" id="KAF4104465.1"/>
    </source>
</evidence>
<dbReference type="Pfam" id="PF00431">
    <property type="entry name" value="CUB"/>
    <property type="match status" value="1"/>
</dbReference>
<dbReference type="CDD" id="cd00041">
    <property type="entry name" value="CUB"/>
    <property type="match status" value="1"/>
</dbReference>
<dbReference type="InterPro" id="IPR000859">
    <property type="entry name" value="CUB_dom"/>
</dbReference>
<dbReference type="GO" id="GO:0070374">
    <property type="term" value="P:positive regulation of ERK1 and ERK2 cascade"/>
    <property type="evidence" value="ECO:0007669"/>
    <property type="project" value="TreeGrafter"/>
</dbReference>
<dbReference type="PANTHER" id="PTHR11633">
    <property type="entry name" value="PLATELET-DERIVED GROWTH FACTOR"/>
    <property type="match status" value="1"/>
</dbReference>
<comment type="caution">
    <text evidence="11">Lacks conserved residue(s) required for the propagation of feature annotation.</text>
</comment>
<dbReference type="GO" id="GO:0005615">
    <property type="term" value="C:extracellular space"/>
    <property type="evidence" value="ECO:0007669"/>
    <property type="project" value="TreeGrafter"/>
</dbReference>
<evidence type="ECO:0000256" key="8">
    <source>
        <dbReference type="ARBA" id="ARBA00023180"/>
    </source>
</evidence>
<keyword evidence="5" id="KW-0165">Cleavage on pair of basic residues</keyword>
<evidence type="ECO:0000256" key="4">
    <source>
        <dbReference type="ARBA" id="ARBA00022525"/>
    </source>
</evidence>
<proteinExistence type="inferred from homology"/>
<dbReference type="InterPro" id="IPR029034">
    <property type="entry name" value="Cystine-knot_cytokine"/>
</dbReference>
<evidence type="ECO:0000256" key="5">
    <source>
        <dbReference type="ARBA" id="ARBA00022685"/>
    </source>
</evidence>
<dbReference type="OrthoDB" id="6369184at2759"/>
<sequence length="461" mass="52230">MCELWESVGTPRVIVARTLFLASSGFRKCSRNGKHSGGIINSGSNGTEADKVGGFGFRGLVYMNRFSGSEDAQRCGGNSGSMWRFWITHQRTVRVQIMWLLVCSLIAALSGENYATQAQVMSSKALRASNARSNVTDSNHLTDLYRKEEVIMVKGGGHVQSPRFPSSYPRNLLLSWKLLSPPNTRILLEFDAQFGLEEAENGVCRYDYVEVEDISETSTIIWGRWCGQRAPSRITSKTNLIKITFKSDDYFVAKPGFKICYSLLDGSPLASLTNWEAVTVMSDFREVSGTDTPLSAVALDNDISSVSTVEELLRHMNPFTWQEDLEQLYTHTYYYRPRTFHTDRKHKLDLDRLYDDVKQYSCTPRNFSVNLREELKATNAVFFPRCLLVQRCGGNCACGTDNWNSCSCSAGKTVKKLHEVLKFSPGPSFYKKKTRAHWVLEEIYLQHHERCDCVCQSRPPR</sequence>
<dbReference type="Gene3D" id="2.60.120.290">
    <property type="entry name" value="Spermadhesin, CUB domain"/>
    <property type="match status" value="1"/>
</dbReference>
<organism evidence="14 15">
    <name type="scientific">Onychostoma macrolepis</name>
    <dbReference type="NCBI Taxonomy" id="369639"/>
    <lineage>
        <taxon>Eukaryota</taxon>
        <taxon>Metazoa</taxon>
        <taxon>Chordata</taxon>
        <taxon>Craniata</taxon>
        <taxon>Vertebrata</taxon>
        <taxon>Euteleostomi</taxon>
        <taxon>Actinopterygii</taxon>
        <taxon>Neopterygii</taxon>
        <taxon>Teleostei</taxon>
        <taxon>Ostariophysi</taxon>
        <taxon>Cypriniformes</taxon>
        <taxon>Cyprinidae</taxon>
        <taxon>Acrossocheilinae</taxon>
        <taxon>Onychostoma</taxon>
    </lineage>
</organism>
<dbReference type="InterPro" id="IPR035914">
    <property type="entry name" value="Sperma_CUB_dom_sf"/>
</dbReference>
<comment type="subcellular location">
    <subcellularLocation>
        <location evidence="1">Secreted</location>
    </subcellularLocation>
</comment>
<dbReference type="GO" id="GO:0051897">
    <property type="term" value="P:positive regulation of phosphatidylinositol 3-kinase/protein kinase B signal transduction"/>
    <property type="evidence" value="ECO:0007669"/>
    <property type="project" value="TreeGrafter"/>
</dbReference>
<dbReference type="InterPro" id="IPR000072">
    <property type="entry name" value="PDGF/VEGF_dom"/>
</dbReference>
<evidence type="ECO:0000256" key="7">
    <source>
        <dbReference type="ARBA" id="ARBA00023157"/>
    </source>
</evidence>
<keyword evidence="15" id="KW-1185">Reference proteome</keyword>